<protein>
    <recommendedName>
        <fullName evidence="2">Transposase</fullName>
    </recommendedName>
</protein>
<sequence>MTITRRHLTNDEWKWLVRLCQHEANTMPKEIETRFVELGLSGANGLREHAKTLVQRELLSERRNRLQGLH</sequence>
<name>A0A179BZJ3_RHILE</name>
<dbReference type="AlphaFoldDB" id="A0A179BZJ3"/>
<dbReference type="EMBL" id="LWBS01000035">
    <property type="protein sequence ID" value="OAP96630.1"/>
    <property type="molecule type" value="Genomic_DNA"/>
</dbReference>
<gene>
    <name evidence="1" type="ORF">A4U53_37825</name>
</gene>
<organism evidence="1">
    <name type="scientific">Rhizobium leguminosarum</name>
    <dbReference type="NCBI Taxonomy" id="384"/>
    <lineage>
        <taxon>Bacteria</taxon>
        <taxon>Pseudomonadati</taxon>
        <taxon>Pseudomonadota</taxon>
        <taxon>Alphaproteobacteria</taxon>
        <taxon>Hyphomicrobiales</taxon>
        <taxon>Rhizobiaceae</taxon>
        <taxon>Rhizobium/Agrobacterium group</taxon>
        <taxon>Rhizobium</taxon>
    </lineage>
</organism>
<evidence type="ECO:0000313" key="1">
    <source>
        <dbReference type="EMBL" id="OAP96630.1"/>
    </source>
</evidence>
<proteinExistence type="predicted"/>
<reference evidence="1" key="1">
    <citation type="submission" date="2016-04" db="EMBL/GenBank/DDBJ databases">
        <title>Fast-growing isolate from the root nodules of Vavilovia formosa.</title>
        <authorList>
            <person name="Kimeklis A."/>
            <person name="Safronova V."/>
            <person name="Belimov A."/>
            <person name="Andronov E."/>
        </authorList>
    </citation>
    <scope>NUCLEOTIDE SEQUENCE [LARGE SCALE GENOMIC DNA]</scope>
    <source>
        <strain evidence="1">Vaf-46</strain>
    </source>
</reference>
<evidence type="ECO:0008006" key="2">
    <source>
        <dbReference type="Google" id="ProtNLM"/>
    </source>
</evidence>
<accession>A0A179BZJ3</accession>
<comment type="caution">
    <text evidence="1">The sequence shown here is derived from an EMBL/GenBank/DDBJ whole genome shotgun (WGS) entry which is preliminary data.</text>
</comment>